<gene>
    <name evidence="2" type="ORF">KSX_46090</name>
</gene>
<dbReference type="RefSeq" id="WP_220195823.1">
    <property type="nucleotide sequence ID" value="NZ_BNJF01000002.1"/>
</dbReference>
<comment type="caution">
    <text evidence="2">The sequence shown here is derived from an EMBL/GenBank/DDBJ whole genome shotgun (WGS) entry which is preliminary data.</text>
</comment>
<feature type="region of interest" description="Disordered" evidence="1">
    <location>
        <begin position="1"/>
        <end position="152"/>
    </location>
</feature>
<organism evidence="2 3">
    <name type="scientific">Ktedonospora formicarum</name>
    <dbReference type="NCBI Taxonomy" id="2778364"/>
    <lineage>
        <taxon>Bacteria</taxon>
        <taxon>Bacillati</taxon>
        <taxon>Chloroflexota</taxon>
        <taxon>Ktedonobacteria</taxon>
        <taxon>Ktedonobacterales</taxon>
        <taxon>Ktedonobacteraceae</taxon>
        <taxon>Ktedonospora</taxon>
    </lineage>
</organism>
<keyword evidence="3" id="KW-1185">Reference proteome</keyword>
<feature type="compositionally biased region" description="Polar residues" evidence="1">
    <location>
        <begin position="142"/>
        <end position="152"/>
    </location>
</feature>
<accession>A0A8J3I0A5</accession>
<evidence type="ECO:0000313" key="2">
    <source>
        <dbReference type="EMBL" id="GHO46446.1"/>
    </source>
</evidence>
<name>A0A8J3I0A5_9CHLR</name>
<protein>
    <submittedName>
        <fullName evidence="2">Uncharacterized protein</fullName>
    </submittedName>
</protein>
<evidence type="ECO:0000313" key="3">
    <source>
        <dbReference type="Proteomes" id="UP000612362"/>
    </source>
</evidence>
<dbReference type="Proteomes" id="UP000612362">
    <property type="component" value="Unassembled WGS sequence"/>
</dbReference>
<feature type="compositionally biased region" description="Basic and acidic residues" evidence="1">
    <location>
        <begin position="20"/>
        <end position="35"/>
    </location>
</feature>
<feature type="compositionally biased region" description="Basic and acidic residues" evidence="1">
    <location>
        <begin position="55"/>
        <end position="64"/>
    </location>
</feature>
<sequence length="293" mass="32928">MPKEPKKFINPLLRPSSVADRSEQAEEKPARKHQAETPILPSPSPTESATGTPDQETRSGEGRVTEQVSMAPVRASGKRASNSRIEDEHKVETPNVQPSPRPVKTDTQTSSDTYTFTDDAEHHQRVNALPHQDEEAPLPQRSKAQTSRRGTTLANVLDSSSQTVPLYSDQIEPQNQVEIPYQRIVDEYRMIPQRQAPNDEDNFSIEPTASSPFAPAANGQYPRDLLDGTTFSAQGAVRRRRGAQTFERTHERITLWIDKRLKQAFDELANDRELPKTALLNEAIADLLRKYRS</sequence>
<feature type="compositionally biased region" description="Polar residues" evidence="1">
    <location>
        <begin position="45"/>
        <end position="54"/>
    </location>
</feature>
<reference evidence="2" key="1">
    <citation type="submission" date="2020-10" db="EMBL/GenBank/DDBJ databases">
        <title>Taxonomic study of unclassified bacteria belonging to the class Ktedonobacteria.</title>
        <authorList>
            <person name="Yabe S."/>
            <person name="Wang C.M."/>
            <person name="Zheng Y."/>
            <person name="Sakai Y."/>
            <person name="Cavaletti L."/>
            <person name="Monciardini P."/>
            <person name="Donadio S."/>
        </authorList>
    </citation>
    <scope>NUCLEOTIDE SEQUENCE</scope>
    <source>
        <strain evidence="2">SOSP1-1</strain>
    </source>
</reference>
<proteinExistence type="predicted"/>
<evidence type="ECO:0000256" key="1">
    <source>
        <dbReference type="SAM" id="MobiDB-lite"/>
    </source>
</evidence>
<dbReference type="EMBL" id="BNJF01000002">
    <property type="protein sequence ID" value="GHO46446.1"/>
    <property type="molecule type" value="Genomic_DNA"/>
</dbReference>
<dbReference type="AlphaFoldDB" id="A0A8J3I0A5"/>
<feature type="compositionally biased region" description="Polar residues" evidence="1">
    <location>
        <begin position="105"/>
        <end position="116"/>
    </location>
</feature>